<sequence length="98" mass="11076">MTFILIYIVLGIIFVACALFRVCSRKRREQREDSLPTVNGNTVPAIPSTWTNIETPITMPPPSYQEAIRSPHVADVIEDYPRQNHSHVTVNTAPPYIV</sequence>
<keyword evidence="3" id="KW-1185">Reference proteome</keyword>
<name>A0ABR2WJ13_9FUNG</name>
<dbReference type="EMBL" id="JASJQH010001358">
    <property type="protein sequence ID" value="KAK9761509.1"/>
    <property type="molecule type" value="Genomic_DNA"/>
</dbReference>
<keyword evidence="1" id="KW-1133">Transmembrane helix</keyword>
<keyword evidence="1" id="KW-0812">Transmembrane</keyword>
<reference evidence="2 3" key="1">
    <citation type="submission" date="2023-04" db="EMBL/GenBank/DDBJ databases">
        <title>Genome of Basidiobolus ranarum AG-B5.</title>
        <authorList>
            <person name="Stajich J.E."/>
            <person name="Carter-House D."/>
            <person name="Gryganskyi A."/>
        </authorList>
    </citation>
    <scope>NUCLEOTIDE SEQUENCE [LARGE SCALE GENOMIC DNA]</scope>
    <source>
        <strain evidence="2 3">AG-B5</strain>
    </source>
</reference>
<evidence type="ECO:0000313" key="3">
    <source>
        <dbReference type="Proteomes" id="UP001479436"/>
    </source>
</evidence>
<evidence type="ECO:0000256" key="1">
    <source>
        <dbReference type="SAM" id="Phobius"/>
    </source>
</evidence>
<keyword evidence="1" id="KW-0472">Membrane</keyword>
<evidence type="ECO:0000313" key="2">
    <source>
        <dbReference type="EMBL" id="KAK9761509.1"/>
    </source>
</evidence>
<feature type="transmembrane region" description="Helical" evidence="1">
    <location>
        <begin position="6"/>
        <end position="23"/>
    </location>
</feature>
<accession>A0ABR2WJ13</accession>
<comment type="caution">
    <text evidence="2">The sequence shown here is derived from an EMBL/GenBank/DDBJ whole genome shotgun (WGS) entry which is preliminary data.</text>
</comment>
<organism evidence="2 3">
    <name type="scientific">Basidiobolus ranarum</name>
    <dbReference type="NCBI Taxonomy" id="34480"/>
    <lineage>
        <taxon>Eukaryota</taxon>
        <taxon>Fungi</taxon>
        <taxon>Fungi incertae sedis</taxon>
        <taxon>Zoopagomycota</taxon>
        <taxon>Entomophthoromycotina</taxon>
        <taxon>Basidiobolomycetes</taxon>
        <taxon>Basidiobolales</taxon>
        <taxon>Basidiobolaceae</taxon>
        <taxon>Basidiobolus</taxon>
    </lineage>
</organism>
<proteinExistence type="predicted"/>
<dbReference type="Proteomes" id="UP001479436">
    <property type="component" value="Unassembled WGS sequence"/>
</dbReference>
<protein>
    <submittedName>
        <fullName evidence="2">Uncharacterized protein</fullName>
    </submittedName>
</protein>
<gene>
    <name evidence="2" type="ORF">K7432_013544</name>
</gene>